<dbReference type="RefSeq" id="WP_247244786.1">
    <property type="nucleotide sequence ID" value="NZ_JALJRA010000011.1"/>
</dbReference>
<dbReference type="Pfam" id="PF13692">
    <property type="entry name" value="Glyco_trans_1_4"/>
    <property type="match status" value="1"/>
</dbReference>
<proteinExistence type="predicted"/>
<keyword evidence="2" id="KW-0808">Transferase</keyword>
<gene>
    <name evidence="3" type="ORF">ABID21_003081</name>
</gene>
<keyword evidence="1" id="KW-0328">Glycosyltransferase</keyword>
<dbReference type="EMBL" id="JBEPLJ010000011">
    <property type="protein sequence ID" value="MET3586959.1"/>
    <property type="molecule type" value="Genomic_DNA"/>
</dbReference>
<dbReference type="PANTHER" id="PTHR12526">
    <property type="entry name" value="GLYCOSYLTRANSFERASE"/>
    <property type="match status" value="1"/>
</dbReference>
<dbReference type="SUPFAM" id="SSF53756">
    <property type="entry name" value="UDP-Glycosyltransferase/glycogen phosphorylase"/>
    <property type="match status" value="1"/>
</dbReference>
<evidence type="ECO:0000256" key="1">
    <source>
        <dbReference type="ARBA" id="ARBA00022676"/>
    </source>
</evidence>
<protein>
    <submittedName>
        <fullName evidence="3">Glycosyltransferase involved in cell wall biosynthesis</fullName>
    </submittedName>
</protein>
<dbReference type="CDD" id="cd03801">
    <property type="entry name" value="GT4_PimA-like"/>
    <property type="match status" value="1"/>
</dbReference>
<keyword evidence="4" id="KW-1185">Reference proteome</keyword>
<dbReference type="PANTHER" id="PTHR12526:SF510">
    <property type="entry name" value="D-INOSITOL 3-PHOSPHATE GLYCOSYLTRANSFERASE"/>
    <property type="match status" value="1"/>
</dbReference>
<evidence type="ECO:0000313" key="3">
    <source>
        <dbReference type="EMBL" id="MET3586959.1"/>
    </source>
</evidence>
<accession>A0ABV2H913</accession>
<evidence type="ECO:0000256" key="2">
    <source>
        <dbReference type="ARBA" id="ARBA00022679"/>
    </source>
</evidence>
<sequence length="345" mass="36364">MSSTLYFAYPGDLQTRTGGYGYDRRIIGALRDAGREVHLLPLGDGFPDAPDLTAAEAVLAEVPEGSLLLIDGLAFGVLDQWAEQRAAKFRLFALVHHPLALETGLSRAAQADHAAREQRALSFTRGVIVTSEATAKELVENYGVAVGDVVVALPGTDPVPLAVGRGAEPLILSVGSLTQRKGHDVLIAALSSLKDLPWTCRIVGSRELDPAVAAKLKEQIVAADLWERVTLAGEVEDVRPEFARADLFALASRYEGYGMVFAEALVHGLPVVGCATGAVPDVVPEAAGILVEPDDPEAFAAALARLLTKPDDRTAMADAAAVAGAALPSWEDTAAVIAELLEKHQ</sequence>
<dbReference type="Proteomes" id="UP001549031">
    <property type="component" value="Unassembled WGS sequence"/>
</dbReference>
<comment type="caution">
    <text evidence="3">The sequence shown here is derived from an EMBL/GenBank/DDBJ whole genome shotgun (WGS) entry which is preliminary data.</text>
</comment>
<organism evidence="3 4">
    <name type="scientific">Pseudorhizobium tarimense</name>
    <dbReference type="NCBI Taxonomy" id="1079109"/>
    <lineage>
        <taxon>Bacteria</taxon>
        <taxon>Pseudomonadati</taxon>
        <taxon>Pseudomonadota</taxon>
        <taxon>Alphaproteobacteria</taxon>
        <taxon>Hyphomicrobiales</taxon>
        <taxon>Rhizobiaceae</taxon>
        <taxon>Rhizobium/Agrobacterium group</taxon>
        <taxon>Pseudorhizobium</taxon>
    </lineage>
</organism>
<reference evidence="3 4" key="1">
    <citation type="submission" date="2024-06" db="EMBL/GenBank/DDBJ databases">
        <title>Genomic Encyclopedia of Type Strains, Phase IV (KMG-IV): sequencing the most valuable type-strain genomes for metagenomic binning, comparative biology and taxonomic classification.</title>
        <authorList>
            <person name="Goeker M."/>
        </authorList>
    </citation>
    <scope>NUCLEOTIDE SEQUENCE [LARGE SCALE GENOMIC DNA]</scope>
    <source>
        <strain evidence="3 4">DSM 105042</strain>
    </source>
</reference>
<name>A0ABV2H913_9HYPH</name>
<dbReference type="Gene3D" id="3.40.50.2000">
    <property type="entry name" value="Glycogen Phosphorylase B"/>
    <property type="match status" value="2"/>
</dbReference>
<evidence type="ECO:0000313" key="4">
    <source>
        <dbReference type="Proteomes" id="UP001549031"/>
    </source>
</evidence>